<feature type="domain" description="3'-5' exonuclease" evidence="2">
    <location>
        <begin position="329"/>
        <end position="507"/>
    </location>
</feature>
<protein>
    <recommendedName>
        <fullName evidence="2">3'-5' exonuclease domain-containing protein</fullName>
    </recommendedName>
</protein>
<dbReference type="OMA" id="HNDPKPG"/>
<dbReference type="GO" id="GO:0010587">
    <property type="term" value="P:miRNA catabolic process"/>
    <property type="evidence" value="ECO:0007669"/>
    <property type="project" value="EnsemblPlants"/>
</dbReference>
<dbReference type="PANTHER" id="PTHR47765">
    <property type="entry name" value="3'-5' EXONUCLEASE DOMAIN-CONTAINING PROTEIN"/>
    <property type="match status" value="1"/>
</dbReference>
<evidence type="ECO:0000256" key="1">
    <source>
        <dbReference type="SAM" id="MobiDB-lite"/>
    </source>
</evidence>
<dbReference type="GO" id="GO:0008408">
    <property type="term" value="F:3'-5' exonuclease activity"/>
    <property type="evidence" value="ECO:0007669"/>
    <property type="project" value="InterPro"/>
</dbReference>
<dbReference type="SUPFAM" id="SSF53098">
    <property type="entry name" value="Ribonuclease H-like"/>
    <property type="match status" value="1"/>
</dbReference>
<keyword evidence="4" id="KW-1185">Reference proteome</keyword>
<dbReference type="FunCoup" id="V4T0X1">
    <property type="interactions" value="510"/>
</dbReference>
<dbReference type="Proteomes" id="UP000030687">
    <property type="component" value="Unassembled WGS sequence"/>
</dbReference>
<dbReference type="Pfam" id="PF01612">
    <property type="entry name" value="DNA_pol_A_exo1"/>
    <property type="match status" value="1"/>
</dbReference>
<dbReference type="STRING" id="85681.V4T0X1"/>
<dbReference type="InterPro" id="IPR002562">
    <property type="entry name" value="3'-5'_exonuclease_dom"/>
</dbReference>
<accession>V4T0X1</accession>
<dbReference type="InterPro" id="IPR012337">
    <property type="entry name" value="RNaseH-like_sf"/>
</dbReference>
<evidence type="ECO:0000313" key="4">
    <source>
        <dbReference type="Proteomes" id="UP000030687"/>
    </source>
</evidence>
<dbReference type="AlphaFoldDB" id="V4T0X1"/>
<dbReference type="GO" id="GO:0003676">
    <property type="term" value="F:nucleic acid binding"/>
    <property type="evidence" value="ECO:0007669"/>
    <property type="project" value="InterPro"/>
</dbReference>
<dbReference type="EMBL" id="KI536799">
    <property type="protein sequence ID" value="ESR46747.1"/>
    <property type="molecule type" value="Genomic_DNA"/>
</dbReference>
<proteinExistence type="predicted"/>
<dbReference type="GO" id="GO:0030422">
    <property type="term" value="P:siRNA processing"/>
    <property type="evidence" value="ECO:0007669"/>
    <property type="project" value="EnsemblPlants"/>
</dbReference>
<dbReference type="GO" id="GO:0010494">
    <property type="term" value="C:cytoplasmic stress granule"/>
    <property type="evidence" value="ECO:0007669"/>
    <property type="project" value="EnsemblPlants"/>
</dbReference>
<dbReference type="Gene3D" id="3.30.420.10">
    <property type="entry name" value="Ribonuclease H-like superfamily/Ribonuclease H"/>
    <property type="match status" value="1"/>
</dbReference>
<dbReference type="InParanoid" id="V4T0X1"/>
<dbReference type="InterPro" id="IPR052408">
    <property type="entry name" value="Exonuclease_MUT-7-like"/>
</dbReference>
<gene>
    <name evidence="3" type="ORF">CICLE_v10000759mg</name>
</gene>
<name>V4T0X1_CITCL</name>
<evidence type="ECO:0000313" key="3">
    <source>
        <dbReference type="EMBL" id="ESR46747.1"/>
    </source>
</evidence>
<dbReference type="KEGG" id="cic:CICLE_v10000759mg"/>
<organism evidence="3 4">
    <name type="scientific">Citrus clementina</name>
    <name type="common">Clementine</name>
    <name type="synonym">Citrus deliciosa x Citrus sinensis</name>
    <dbReference type="NCBI Taxonomy" id="85681"/>
    <lineage>
        <taxon>Eukaryota</taxon>
        <taxon>Viridiplantae</taxon>
        <taxon>Streptophyta</taxon>
        <taxon>Embryophyta</taxon>
        <taxon>Tracheophyta</taxon>
        <taxon>Spermatophyta</taxon>
        <taxon>Magnoliopsida</taxon>
        <taxon>eudicotyledons</taxon>
        <taxon>Gunneridae</taxon>
        <taxon>Pentapetalae</taxon>
        <taxon>rosids</taxon>
        <taxon>malvids</taxon>
        <taxon>Sapindales</taxon>
        <taxon>Rutaceae</taxon>
        <taxon>Aurantioideae</taxon>
        <taxon>Citrus</taxon>
    </lineage>
</organism>
<dbReference type="PANTHER" id="PTHR47765:SF2">
    <property type="entry name" value="EXONUCLEASE MUT-7 HOMOLOG"/>
    <property type="match status" value="1"/>
</dbReference>
<dbReference type="InterPro" id="IPR036397">
    <property type="entry name" value="RNaseH_sf"/>
</dbReference>
<reference evidence="3 4" key="1">
    <citation type="submission" date="2013-10" db="EMBL/GenBank/DDBJ databases">
        <authorList>
            <consortium name="International Citrus Genome Consortium"/>
            <person name="Jenkins J."/>
            <person name="Schmutz J."/>
            <person name="Prochnik S."/>
            <person name="Rokhsar D."/>
            <person name="Gmitter F."/>
            <person name="Ollitrault P."/>
            <person name="Machado M."/>
            <person name="Talon M."/>
            <person name="Wincker P."/>
            <person name="Jaillon O."/>
            <person name="Morgante M."/>
        </authorList>
    </citation>
    <scope>NUCLEOTIDE SEQUENCE</scope>
    <source>
        <strain evidence="4">cv. Clemenules</strain>
    </source>
</reference>
<feature type="region of interest" description="Disordered" evidence="1">
    <location>
        <begin position="529"/>
        <end position="551"/>
    </location>
</feature>
<dbReference type="SMART" id="SM00474">
    <property type="entry name" value="35EXOc"/>
    <property type="match status" value="1"/>
</dbReference>
<dbReference type="Gramene" id="ESR46747">
    <property type="protein sequence ID" value="ESR46747"/>
    <property type="gene ID" value="CICLE_v10000759mg"/>
</dbReference>
<dbReference type="eggNOG" id="KOG2207">
    <property type="taxonomic scope" value="Eukaryota"/>
</dbReference>
<sequence length="551" mass="62549">MGLEERVAESCINGHKADCAWTVSVHTFSDITNISPVVFLYLLKECYIHGTCKATRKFRALQQQVSQALCNSPEPGPATFIVRCLNVLPIFGVYSEGFSHLIISALRRHQKTTVNSADSTQAKEIAAYLFLDITGGFVDHDEKLMVKILEAFDVRLTDIEKAITQLKAQNEHRFDTAKTVIEQYIFAMIDSQSYMTAVSLLEHFSIRQSGESFLLKMIQNKEFKAAEKWATFMGKPMLCLKYECATQEGGLLKRLAEKACWDIAEAKTKGDKRLLEYLVYLAMEAGYSEKVDELCERYSLEGFLKTREPEAGFVHSRFLHLKEVVVEDIIWVDEVDGLHKAICHIEGCKVVGIDCEWKPNYVKGCKMNKVSIMQIASDEMVFIFDLIKLAEDVPDVLDSCLTRILQSPGILKLGYNFQCDIKQLAHSYGELECFKHYEMLLDIQNVFKEPKGGLSGLAEKILGAGLNKTRRNSNWEQRPLSQNQLEYAALDAVVLLQIFHHVRSCSQPTDVSEGHDKIEWKSYIVSHMDNPKKSKKRPTIKKETESGANYH</sequence>
<evidence type="ECO:0000259" key="2">
    <source>
        <dbReference type="SMART" id="SM00474"/>
    </source>
</evidence>